<sequence>MYREKFDLSGRVAVVTGGGRGIGRATCEALTEAGAKVVVAEILADIGAETAKAVGGDFIHLDVTDPDAVTKAADGVQAKHGRVDILVNNAGMARNSDALETSDEEWRKVMDLNVNAVFWCARAFGRHMVAAKRGSVINIGSMSGIIVNKPQGQAHYNASKAAVHLLTKSLACEWAPHGVRVNAIAPGYIATDMTLAGRTKTEWYDQWIEMTPMARCGEPWEIAATALFLAADASGFFTGAILGPDGGYTAW</sequence>
<dbReference type="Proteomes" id="UP000196655">
    <property type="component" value="Unassembled WGS sequence"/>
</dbReference>
<dbReference type="NCBIfam" id="NF005559">
    <property type="entry name" value="PRK07231.1"/>
    <property type="match status" value="1"/>
</dbReference>
<gene>
    <name evidence="4" type="ORF">BWR60_33875</name>
</gene>
<dbReference type="OrthoDB" id="9803333at2"/>
<reference evidence="5" key="1">
    <citation type="submission" date="2017-05" db="EMBL/GenBank/DDBJ databases">
        <authorList>
            <person name="Macchi M."/>
            <person name="Festa S."/>
            <person name="Coppotelli B.M."/>
            <person name="Morelli I.S."/>
        </authorList>
    </citation>
    <scope>NUCLEOTIDE SEQUENCE [LARGE SCALE GENOMIC DNA]</scope>
    <source>
        <strain evidence="5">I</strain>
    </source>
</reference>
<organism evidence="4 5">
    <name type="scientific">Inquilinus limosus</name>
    <dbReference type="NCBI Taxonomy" id="171674"/>
    <lineage>
        <taxon>Bacteria</taxon>
        <taxon>Pseudomonadati</taxon>
        <taxon>Pseudomonadota</taxon>
        <taxon>Alphaproteobacteria</taxon>
        <taxon>Rhodospirillales</taxon>
        <taxon>Rhodospirillaceae</taxon>
        <taxon>Inquilinus</taxon>
    </lineage>
</organism>
<dbReference type="PROSITE" id="PS00061">
    <property type="entry name" value="ADH_SHORT"/>
    <property type="match status" value="1"/>
</dbReference>
<evidence type="ECO:0000313" key="4">
    <source>
        <dbReference type="EMBL" id="OWJ57841.1"/>
    </source>
</evidence>
<evidence type="ECO:0000259" key="3">
    <source>
        <dbReference type="SMART" id="SM00822"/>
    </source>
</evidence>
<accession>A0A211YY17</accession>
<dbReference type="InterPro" id="IPR002347">
    <property type="entry name" value="SDR_fam"/>
</dbReference>
<dbReference type="Pfam" id="PF13561">
    <property type="entry name" value="adh_short_C2"/>
    <property type="match status" value="1"/>
</dbReference>
<dbReference type="EMBL" id="NHON01000143">
    <property type="protein sequence ID" value="OWJ57841.1"/>
    <property type="molecule type" value="Genomic_DNA"/>
</dbReference>
<dbReference type="FunFam" id="3.40.50.720:FF:000240">
    <property type="entry name" value="SDR family oxidoreductase"/>
    <property type="match status" value="1"/>
</dbReference>
<dbReference type="InterPro" id="IPR057326">
    <property type="entry name" value="KR_dom"/>
</dbReference>
<dbReference type="GO" id="GO:0016616">
    <property type="term" value="F:oxidoreductase activity, acting on the CH-OH group of donors, NAD or NADP as acceptor"/>
    <property type="evidence" value="ECO:0007669"/>
    <property type="project" value="TreeGrafter"/>
</dbReference>
<feature type="domain" description="Ketoreductase" evidence="3">
    <location>
        <begin position="11"/>
        <end position="187"/>
    </location>
</feature>
<dbReference type="InterPro" id="IPR020904">
    <property type="entry name" value="Sc_DH/Rdtase_CS"/>
</dbReference>
<evidence type="ECO:0000256" key="2">
    <source>
        <dbReference type="ARBA" id="ARBA00023002"/>
    </source>
</evidence>
<evidence type="ECO:0000256" key="1">
    <source>
        <dbReference type="ARBA" id="ARBA00006484"/>
    </source>
</evidence>
<comment type="similarity">
    <text evidence="1">Belongs to the short-chain dehydrogenases/reductases (SDR) family.</text>
</comment>
<dbReference type="AlphaFoldDB" id="A0A211YY17"/>
<dbReference type="SUPFAM" id="SSF51735">
    <property type="entry name" value="NAD(P)-binding Rossmann-fold domains"/>
    <property type="match status" value="1"/>
</dbReference>
<name>A0A211YY17_9PROT</name>
<dbReference type="PRINTS" id="PR00080">
    <property type="entry name" value="SDRFAMILY"/>
</dbReference>
<dbReference type="SMART" id="SM00822">
    <property type="entry name" value="PKS_KR"/>
    <property type="match status" value="1"/>
</dbReference>
<dbReference type="RefSeq" id="WP_088157392.1">
    <property type="nucleotide sequence ID" value="NZ_NHON01000143.1"/>
</dbReference>
<dbReference type="GO" id="GO:0005975">
    <property type="term" value="P:carbohydrate metabolic process"/>
    <property type="evidence" value="ECO:0007669"/>
    <property type="project" value="UniProtKB-ARBA"/>
</dbReference>
<keyword evidence="5" id="KW-1185">Reference proteome</keyword>
<dbReference type="STRING" id="1122125.GCA_000423185_04334"/>
<dbReference type="PRINTS" id="PR00081">
    <property type="entry name" value="GDHRDH"/>
</dbReference>
<evidence type="ECO:0000313" key="5">
    <source>
        <dbReference type="Proteomes" id="UP000196655"/>
    </source>
</evidence>
<dbReference type="InterPro" id="IPR036291">
    <property type="entry name" value="NAD(P)-bd_dom_sf"/>
</dbReference>
<protein>
    <submittedName>
        <fullName evidence="4">3-oxoacyl-ACP reductase</fullName>
    </submittedName>
</protein>
<dbReference type="PANTHER" id="PTHR42760">
    <property type="entry name" value="SHORT-CHAIN DEHYDROGENASES/REDUCTASES FAMILY MEMBER"/>
    <property type="match status" value="1"/>
</dbReference>
<dbReference type="Gene3D" id="3.40.50.720">
    <property type="entry name" value="NAD(P)-binding Rossmann-like Domain"/>
    <property type="match status" value="1"/>
</dbReference>
<comment type="caution">
    <text evidence="4">The sequence shown here is derived from an EMBL/GenBank/DDBJ whole genome shotgun (WGS) entry which is preliminary data.</text>
</comment>
<proteinExistence type="inferred from homology"/>
<keyword evidence="2" id="KW-0560">Oxidoreductase</keyword>
<dbReference type="PANTHER" id="PTHR42760:SF115">
    <property type="entry name" value="3-OXOACYL-[ACYL-CARRIER-PROTEIN] REDUCTASE FABG"/>
    <property type="match status" value="1"/>
</dbReference>